<gene>
    <name evidence="2" type="ORF">CKO42_18430</name>
</gene>
<reference evidence="2 3" key="1">
    <citation type="journal article" date="2020" name="Microorganisms">
        <title>Osmotic Adaptation and Compatible Solute Biosynthesis of Phototrophic Bacteria as Revealed from Genome Analyses.</title>
        <authorList>
            <person name="Imhoff J.F."/>
            <person name="Rahn T."/>
            <person name="Kunzel S."/>
            <person name="Keller A."/>
            <person name="Neulinger S.C."/>
        </authorList>
    </citation>
    <scope>NUCLEOTIDE SEQUENCE [LARGE SCALE GENOMIC DNA]</scope>
    <source>
        <strain evidence="2 3">DSM 25653</strain>
    </source>
</reference>
<dbReference type="InterPro" id="IPR041633">
    <property type="entry name" value="Polbeta"/>
</dbReference>
<dbReference type="Gene3D" id="3.30.460.10">
    <property type="entry name" value="Beta Polymerase, domain 2"/>
    <property type="match status" value="1"/>
</dbReference>
<dbReference type="Pfam" id="PF18765">
    <property type="entry name" value="Polbeta"/>
    <property type="match status" value="1"/>
</dbReference>
<organism evidence="2 3">
    <name type="scientific">Lamprobacter modestohalophilus</name>
    <dbReference type="NCBI Taxonomy" id="1064514"/>
    <lineage>
        <taxon>Bacteria</taxon>
        <taxon>Pseudomonadati</taxon>
        <taxon>Pseudomonadota</taxon>
        <taxon>Gammaproteobacteria</taxon>
        <taxon>Chromatiales</taxon>
        <taxon>Chromatiaceae</taxon>
        <taxon>Lamprobacter</taxon>
    </lineage>
</organism>
<sequence length="112" mass="12173">MARAKASPALAGVVVGAVLFGSRARGEQRPDSDADVAVLLAGEHACRVDVALHLADIAFDLMLETDILIEAIPFWQDEWSHPERFSNPALIERIRQEGVSLRTPQRSARTAG</sequence>
<proteinExistence type="predicted"/>
<keyword evidence="3" id="KW-1185">Reference proteome</keyword>
<evidence type="ECO:0000259" key="1">
    <source>
        <dbReference type="Pfam" id="PF18765"/>
    </source>
</evidence>
<protein>
    <recommendedName>
        <fullName evidence="1">Polymerase beta nucleotidyltransferase domain-containing protein</fullName>
    </recommendedName>
</protein>
<dbReference type="CDD" id="cd05403">
    <property type="entry name" value="NT_KNTase_like"/>
    <property type="match status" value="1"/>
</dbReference>
<dbReference type="Proteomes" id="UP001138768">
    <property type="component" value="Unassembled WGS sequence"/>
</dbReference>
<dbReference type="AlphaFoldDB" id="A0A9X0WB74"/>
<dbReference type="InterPro" id="IPR043519">
    <property type="entry name" value="NT_sf"/>
</dbReference>
<dbReference type="EMBL" id="NRRY01000038">
    <property type="protein sequence ID" value="MBK1620380.1"/>
    <property type="molecule type" value="Genomic_DNA"/>
</dbReference>
<dbReference type="SUPFAM" id="SSF81301">
    <property type="entry name" value="Nucleotidyltransferase"/>
    <property type="match status" value="1"/>
</dbReference>
<accession>A0A9X0WB74</accession>
<dbReference type="PANTHER" id="PTHR33933:SF1">
    <property type="entry name" value="PROTEIN ADENYLYLTRANSFERASE MNTA-RELATED"/>
    <property type="match status" value="1"/>
</dbReference>
<comment type="caution">
    <text evidence="2">The sequence shown here is derived from an EMBL/GenBank/DDBJ whole genome shotgun (WGS) entry which is preliminary data.</text>
</comment>
<evidence type="ECO:0000313" key="2">
    <source>
        <dbReference type="EMBL" id="MBK1620380.1"/>
    </source>
</evidence>
<dbReference type="InterPro" id="IPR052548">
    <property type="entry name" value="Type_VII_TA_antitoxin"/>
</dbReference>
<name>A0A9X0WB74_9GAMM</name>
<dbReference type="PANTHER" id="PTHR33933">
    <property type="entry name" value="NUCLEOTIDYLTRANSFERASE"/>
    <property type="match status" value="1"/>
</dbReference>
<evidence type="ECO:0000313" key="3">
    <source>
        <dbReference type="Proteomes" id="UP001138768"/>
    </source>
</evidence>
<feature type="domain" description="Polymerase beta nucleotidyltransferase" evidence="1">
    <location>
        <begin position="14"/>
        <end position="68"/>
    </location>
</feature>